<feature type="chain" id="PRO_5025367881" description="SnoaL-like domain-containing protein" evidence="1">
    <location>
        <begin position="22"/>
        <end position="156"/>
    </location>
</feature>
<evidence type="ECO:0000259" key="2">
    <source>
        <dbReference type="Pfam" id="PF12680"/>
    </source>
</evidence>
<dbReference type="PROSITE" id="PS51257">
    <property type="entry name" value="PROKAR_LIPOPROTEIN"/>
    <property type="match status" value="1"/>
</dbReference>
<reference evidence="3" key="1">
    <citation type="submission" date="2019-12" db="EMBL/GenBank/DDBJ databases">
        <authorList>
            <person name="Cremers G."/>
        </authorList>
    </citation>
    <scope>NUCLEOTIDE SEQUENCE</scope>
    <source>
        <strain evidence="3">Vvax</strain>
    </source>
</reference>
<protein>
    <recommendedName>
        <fullName evidence="2">SnoaL-like domain-containing protein</fullName>
    </recommendedName>
</protein>
<organism evidence="3">
    <name type="scientific">Variovorax paradoxus</name>
    <dbReference type="NCBI Taxonomy" id="34073"/>
    <lineage>
        <taxon>Bacteria</taxon>
        <taxon>Pseudomonadati</taxon>
        <taxon>Pseudomonadota</taxon>
        <taxon>Betaproteobacteria</taxon>
        <taxon>Burkholderiales</taxon>
        <taxon>Comamonadaceae</taxon>
        <taxon>Variovorax</taxon>
    </lineage>
</organism>
<name>A0A679IWI3_VARPD</name>
<feature type="signal peptide" evidence="1">
    <location>
        <begin position="1"/>
        <end position="21"/>
    </location>
</feature>
<proteinExistence type="predicted"/>
<gene>
    <name evidence="3" type="ORF">VVAX_00797</name>
</gene>
<dbReference type="PANTHER" id="PTHR38436">
    <property type="entry name" value="POLYKETIDE CYCLASE SNOAL-LIKE DOMAIN"/>
    <property type="match status" value="1"/>
</dbReference>
<dbReference type="Pfam" id="PF12680">
    <property type="entry name" value="SnoaL_2"/>
    <property type="match status" value="1"/>
</dbReference>
<sequence length="156" mass="16849">MQRTTLAALAAAATLFLGACAPMGGGQPGATAQQEANRRAVLAFYEKGLNQKDADAALQYVGSRYVQHNPTAADGPEGFRKFVAFLREKFPNSRSVIKRSFVDGDYVILHVNAIREPGTRGSAIVDIFKLENGKIVEHWDVVQPVPETAANANGMF</sequence>
<accession>A0A679IWI3</accession>
<dbReference type="PANTHER" id="PTHR38436:SF1">
    <property type="entry name" value="ESTER CYCLASE"/>
    <property type="match status" value="1"/>
</dbReference>
<dbReference type="InterPro" id="IPR009959">
    <property type="entry name" value="Cyclase_SnoaL-like"/>
</dbReference>
<dbReference type="RefSeq" id="WP_339088532.1">
    <property type="nucleotide sequence ID" value="NZ_LR743507.1"/>
</dbReference>
<dbReference type="Gene3D" id="3.10.450.50">
    <property type="match status" value="1"/>
</dbReference>
<feature type="domain" description="SnoaL-like" evidence="2">
    <location>
        <begin position="41"/>
        <end position="138"/>
    </location>
</feature>
<dbReference type="EMBL" id="LR743507">
    <property type="protein sequence ID" value="CAA2100543.1"/>
    <property type="molecule type" value="Genomic_DNA"/>
</dbReference>
<evidence type="ECO:0000256" key="1">
    <source>
        <dbReference type="SAM" id="SignalP"/>
    </source>
</evidence>
<dbReference type="GO" id="GO:0030638">
    <property type="term" value="P:polyketide metabolic process"/>
    <property type="evidence" value="ECO:0007669"/>
    <property type="project" value="InterPro"/>
</dbReference>
<dbReference type="InterPro" id="IPR032710">
    <property type="entry name" value="NTF2-like_dom_sf"/>
</dbReference>
<dbReference type="AlphaFoldDB" id="A0A679IWI3"/>
<dbReference type="InterPro" id="IPR037401">
    <property type="entry name" value="SnoaL-like"/>
</dbReference>
<evidence type="ECO:0000313" key="3">
    <source>
        <dbReference type="EMBL" id="CAA2100543.1"/>
    </source>
</evidence>
<keyword evidence="1" id="KW-0732">Signal</keyword>
<dbReference type="SUPFAM" id="SSF54427">
    <property type="entry name" value="NTF2-like"/>
    <property type="match status" value="1"/>
</dbReference>